<accession>A0AAV7BW30</accession>
<organism evidence="7 8">
    <name type="scientific">Engystomops pustulosus</name>
    <name type="common">Tungara frog</name>
    <name type="synonym">Physalaemus pustulosus</name>
    <dbReference type="NCBI Taxonomy" id="76066"/>
    <lineage>
        <taxon>Eukaryota</taxon>
        <taxon>Metazoa</taxon>
        <taxon>Chordata</taxon>
        <taxon>Craniata</taxon>
        <taxon>Vertebrata</taxon>
        <taxon>Euteleostomi</taxon>
        <taxon>Amphibia</taxon>
        <taxon>Batrachia</taxon>
        <taxon>Anura</taxon>
        <taxon>Neobatrachia</taxon>
        <taxon>Hyloidea</taxon>
        <taxon>Leptodactylidae</taxon>
        <taxon>Leiuperinae</taxon>
        <taxon>Engystomops</taxon>
    </lineage>
</organism>
<keyword evidence="1" id="KW-0479">Metal-binding</keyword>
<dbReference type="Proteomes" id="UP000824782">
    <property type="component" value="Unassembled WGS sequence"/>
</dbReference>
<comment type="caution">
    <text evidence="7">The sequence shown here is derived from an EMBL/GenBank/DDBJ whole genome shotgun (WGS) entry which is preliminary data.</text>
</comment>
<dbReference type="GO" id="GO:0003677">
    <property type="term" value="F:DNA binding"/>
    <property type="evidence" value="ECO:0007669"/>
    <property type="project" value="InterPro"/>
</dbReference>
<evidence type="ECO:0000256" key="3">
    <source>
        <dbReference type="ARBA" id="ARBA00022833"/>
    </source>
</evidence>
<gene>
    <name evidence="7" type="ORF">GDO81_010015</name>
</gene>
<protein>
    <recommendedName>
        <fullName evidence="6">BED-type domain-containing protein</fullName>
    </recommendedName>
</protein>
<reference evidence="7" key="1">
    <citation type="thesis" date="2020" institute="ProQuest LLC" country="789 East Eisenhower Parkway, Ann Arbor, MI, USA">
        <title>Comparative Genomics and Chromosome Evolution.</title>
        <authorList>
            <person name="Mudd A.B."/>
        </authorList>
    </citation>
    <scope>NUCLEOTIDE SEQUENCE</scope>
    <source>
        <strain evidence="7">237g6f4</strain>
        <tissue evidence="7">Blood</tissue>
    </source>
</reference>
<dbReference type="SUPFAM" id="SSF53098">
    <property type="entry name" value="Ribonuclease H-like"/>
    <property type="match status" value="1"/>
</dbReference>
<evidence type="ECO:0000256" key="5">
    <source>
        <dbReference type="SAM" id="MobiDB-lite"/>
    </source>
</evidence>
<feature type="region of interest" description="Disordered" evidence="5">
    <location>
        <begin position="170"/>
        <end position="227"/>
    </location>
</feature>
<evidence type="ECO:0000313" key="8">
    <source>
        <dbReference type="Proteomes" id="UP000824782"/>
    </source>
</evidence>
<feature type="region of interest" description="Disordered" evidence="5">
    <location>
        <begin position="380"/>
        <end position="407"/>
    </location>
</feature>
<keyword evidence="8" id="KW-1185">Reference proteome</keyword>
<dbReference type="Pfam" id="PF02892">
    <property type="entry name" value="zf-BED"/>
    <property type="match status" value="1"/>
</dbReference>
<keyword evidence="2 4" id="KW-0863">Zinc-finger</keyword>
<dbReference type="GO" id="GO:0005634">
    <property type="term" value="C:nucleus"/>
    <property type="evidence" value="ECO:0007669"/>
    <property type="project" value="TreeGrafter"/>
</dbReference>
<dbReference type="AlphaFoldDB" id="A0AAV7BW30"/>
<feature type="compositionally biased region" description="Low complexity" evidence="5">
    <location>
        <begin position="204"/>
        <end position="221"/>
    </location>
</feature>
<evidence type="ECO:0000259" key="6">
    <source>
        <dbReference type="PROSITE" id="PS50808"/>
    </source>
</evidence>
<evidence type="ECO:0000313" key="7">
    <source>
        <dbReference type="EMBL" id="KAG8576904.1"/>
    </source>
</evidence>
<dbReference type="EMBL" id="WNYA01000004">
    <property type="protein sequence ID" value="KAG8576904.1"/>
    <property type="molecule type" value="Genomic_DNA"/>
</dbReference>
<dbReference type="GO" id="GO:0008270">
    <property type="term" value="F:zinc ion binding"/>
    <property type="evidence" value="ECO:0007669"/>
    <property type="project" value="UniProtKB-KW"/>
</dbReference>
<proteinExistence type="predicted"/>
<dbReference type="PROSITE" id="PS50808">
    <property type="entry name" value="ZF_BED"/>
    <property type="match status" value="1"/>
</dbReference>
<dbReference type="PANTHER" id="PTHR47241:SF1">
    <property type="entry name" value="BED-TYPE DOMAIN-CONTAINING PROTEIN"/>
    <property type="match status" value="1"/>
</dbReference>
<dbReference type="SMART" id="SM00614">
    <property type="entry name" value="ZnF_BED"/>
    <property type="match status" value="1"/>
</dbReference>
<evidence type="ECO:0000256" key="1">
    <source>
        <dbReference type="ARBA" id="ARBA00022723"/>
    </source>
</evidence>
<sequence length="588" mass="63518">MAAAAPRYSVPSRHYFSRCAVPALHQHVSDNITRALTNAVSDKVHLTTDTWTSAAGQGHYISLTAHWVNLVEAGTESDPGAGHILPTPRIAGPTSVQVFQAYYASSSSHPSSTSSSSELPSFTSSAVWRFFKETPDDRRTVACNLCQTRISRGSTTTSLTTTSMRRHMNAKHPNQWHQAHSPPAVHTTAPSPVSADSQPPAQDPGTKTPSSPPRSSTASTSVQLSIPQTLERKRKYSATHPHAQALNVHISRLLSLEMLPYRLVETEAFRNLMAAAAPRYSVPSRHYFSRCAVPALHQHLSDNIIRALTNAVSDKVHLTTDTWTSAAGQGHYISLTAHWVNLVEAGTESDPGAGHILPTPRIAGPTSVQVFQAYYASSSSHPSSTSSSKLPSVGMAPSVASSRHSSSAVAKRQQAVLKLLSLGDKRHTAQELLQGITAQTDLWLAPLSLKPGMVVCDNGRNLVAALQLGRLTHVPCLAHVLNLIVQRFLKTYPNLSDLLTKVRRICAHFRKSSTDAATLRAAQCRLQLPAHRLLCDVPTDTPFLSLSNSLHSGRELSSPALVWCAGCTDSSESLICSVQTPWSDCTEL</sequence>
<evidence type="ECO:0000256" key="4">
    <source>
        <dbReference type="PROSITE-ProRule" id="PRU00027"/>
    </source>
</evidence>
<name>A0AAV7BW30_ENGPU</name>
<feature type="domain" description="BED-type" evidence="6">
    <location>
        <begin position="122"/>
        <end position="179"/>
    </location>
</feature>
<feature type="compositionally biased region" description="Polar residues" evidence="5">
    <location>
        <begin position="188"/>
        <end position="200"/>
    </location>
</feature>
<dbReference type="InterPro" id="IPR012337">
    <property type="entry name" value="RNaseH-like_sf"/>
</dbReference>
<dbReference type="PANTHER" id="PTHR47241">
    <property type="entry name" value="FINGER PROTEIN, PUTATIVE-RELATED"/>
    <property type="match status" value="1"/>
</dbReference>
<dbReference type="SUPFAM" id="SSF57667">
    <property type="entry name" value="beta-beta-alpha zinc fingers"/>
    <property type="match status" value="1"/>
</dbReference>
<keyword evidence="3" id="KW-0862">Zinc</keyword>
<dbReference type="InterPro" id="IPR052865">
    <property type="entry name" value="Zinc_finger_BED"/>
</dbReference>
<dbReference type="InterPro" id="IPR036236">
    <property type="entry name" value="Znf_C2H2_sf"/>
</dbReference>
<dbReference type="InterPro" id="IPR003656">
    <property type="entry name" value="Znf_BED"/>
</dbReference>
<evidence type="ECO:0000256" key="2">
    <source>
        <dbReference type="ARBA" id="ARBA00022771"/>
    </source>
</evidence>